<name>A0A0R1RK55_9LACO</name>
<proteinExistence type="predicted"/>
<accession>A0A0R1RK55</accession>
<protein>
    <submittedName>
        <fullName evidence="1">Uncharacterized protein</fullName>
    </submittedName>
</protein>
<dbReference type="AlphaFoldDB" id="A0A0R1RK55"/>
<evidence type="ECO:0000313" key="2">
    <source>
        <dbReference type="Proteomes" id="UP000051999"/>
    </source>
</evidence>
<reference evidence="1 2" key="1">
    <citation type="journal article" date="2015" name="Genome Announc.">
        <title>Expanding the biotechnology potential of lactobacilli through comparative genomics of 213 strains and associated genera.</title>
        <authorList>
            <person name="Sun Z."/>
            <person name="Harris H.M."/>
            <person name="McCann A."/>
            <person name="Guo C."/>
            <person name="Argimon S."/>
            <person name="Zhang W."/>
            <person name="Yang X."/>
            <person name="Jeffery I.B."/>
            <person name="Cooney J.C."/>
            <person name="Kagawa T.F."/>
            <person name="Liu W."/>
            <person name="Song Y."/>
            <person name="Salvetti E."/>
            <person name="Wrobel A."/>
            <person name="Rasinkangas P."/>
            <person name="Parkhill J."/>
            <person name="Rea M.C."/>
            <person name="O'Sullivan O."/>
            <person name="Ritari J."/>
            <person name="Douillard F.P."/>
            <person name="Paul Ross R."/>
            <person name="Yang R."/>
            <person name="Briner A.E."/>
            <person name="Felis G.E."/>
            <person name="de Vos W.M."/>
            <person name="Barrangou R."/>
            <person name="Klaenhammer T.R."/>
            <person name="Caufield P.W."/>
            <person name="Cui Y."/>
            <person name="Zhang H."/>
            <person name="O'Toole P.W."/>
        </authorList>
    </citation>
    <scope>NUCLEOTIDE SEQUENCE [LARGE SCALE GENOMIC DNA]</scope>
    <source>
        <strain evidence="1 2">DSM 15814</strain>
    </source>
</reference>
<organism evidence="1 2">
    <name type="scientific">Furfurilactobacillus rossiae DSM 15814</name>
    <dbReference type="NCBI Taxonomy" id="1114972"/>
    <lineage>
        <taxon>Bacteria</taxon>
        <taxon>Bacillati</taxon>
        <taxon>Bacillota</taxon>
        <taxon>Bacilli</taxon>
        <taxon>Lactobacillales</taxon>
        <taxon>Lactobacillaceae</taxon>
        <taxon>Furfurilactobacillus</taxon>
    </lineage>
</organism>
<comment type="caution">
    <text evidence="1">The sequence shown here is derived from an EMBL/GenBank/DDBJ whole genome shotgun (WGS) entry which is preliminary data.</text>
</comment>
<dbReference type="STRING" id="1114972.FD35_GL000356"/>
<dbReference type="PATRIC" id="fig|1114972.6.peg.356"/>
<gene>
    <name evidence="1" type="ORF">FD35_GL000356</name>
</gene>
<evidence type="ECO:0000313" key="1">
    <source>
        <dbReference type="EMBL" id="KRL57343.1"/>
    </source>
</evidence>
<dbReference type="Proteomes" id="UP000051999">
    <property type="component" value="Unassembled WGS sequence"/>
</dbReference>
<keyword evidence="2" id="KW-1185">Reference proteome</keyword>
<dbReference type="EMBL" id="AZFF01000001">
    <property type="protein sequence ID" value="KRL57343.1"/>
    <property type="molecule type" value="Genomic_DNA"/>
</dbReference>
<sequence length="56" mass="6350">MRQMLQDLFLENISVIGNCNKKSSGNTLVSHYVKELIVDFSNTTNADDDLVERLYG</sequence>